<dbReference type="InterPro" id="IPR026891">
    <property type="entry name" value="Fn3-like"/>
</dbReference>
<dbReference type="InterPro" id="IPR001764">
    <property type="entry name" value="Glyco_hydro_3_N"/>
</dbReference>
<protein>
    <recommendedName>
        <fullName evidence="16">xylan 1,4-beta-xylosidase</fullName>
        <ecNumber evidence="16">3.2.1.37</ecNumber>
    </recommendedName>
</protein>
<dbReference type="EMBL" id="KZ110594">
    <property type="protein sequence ID" value="OSX64250.1"/>
    <property type="molecule type" value="Genomic_DNA"/>
</dbReference>
<dbReference type="Gene3D" id="3.20.20.300">
    <property type="entry name" value="Glycoside hydrolase, family 3, N-terminal domain"/>
    <property type="match status" value="1"/>
</dbReference>
<feature type="domain" description="MsrB" evidence="18">
    <location>
        <begin position="826"/>
        <end position="949"/>
    </location>
</feature>
<comment type="similarity">
    <text evidence="4">Belongs to the glycosyl hydrolase 3 family.</text>
</comment>
<feature type="signal peptide" evidence="17">
    <location>
        <begin position="1"/>
        <end position="18"/>
    </location>
</feature>
<evidence type="ECO:0000256" key="5">
    <source>
        <dbReference type="ARBA" id="ARBA00007174"/>
    </source>
</evidence>
<keyword evidence="7" id="KW-0858">Xylan degradation</keyword>
<evidence type="ECO:0000256" key="11">
    <source>
        <dbReference type="ARBA" id="ARBA00022833"/>
    </source>
</evidence>
<dbReference type="InterPro" id="IPR036881">
    <property type="entry name" value="Glyco_hydro_3_C_sf"/>
</dbReference>
<dbReference type="InterPro" id="IPR044993">
    <property type="entry name" value="BXL"/>
</dbReference>
<reference evidence="19 20" key="1">
    <citation type="submission" date="2017-04" db="EMBL/GenBank/DDBJ databases">
        <title>Genome Sequence of the Model Brown-Rot Fungus Postia placenta SB12.</title>
        <authorList>
            <consortium name="DOE Joint Genome Institute"/>
            <person name="Gaskell J."/>
            <person name="Kersten P."/>
            <person name="Larrondo L.F."/>
            <person name="Canessa P."/>
            <person name="Martinez D."/>
            <person name="Hibbett D."/>
            <person name="Schmoll M."/>
            <person name="Kubicek C.P."/>
            <person name="Martinez A.T."/>
            <person name="Yadav J."/>
            <person name="Master E."/>
            <person name="Magnuson J.K."/>
            <person name="James T."/>
            <person name="Yaver D."/>
            <person name="Berka R."/>
            <person name="Labutti K."/>
            <person name="Lipzen A."/>
            <person name="Aerts A."/>
            <person name="Barry K."/>
            <person name="Henrissat B."/>
            <person name="Blanchette R."/>
            <person name="Grigoriev I."/>
            <person name="Cullen D."/>
        </authorList>
    </citation>
    <scope>NUCLEOTIDE SEQUENCE [LARGE SCALE GENOMIC DNA]</scope>
    <source>
        <strain evidence="19 20">MAD-698-R-SB12</strain>
    </source>
</reference>
<evidence type="ECO:0000256" key="7">
    <source>
        <dbReference type="ARBA" id="ARBA00022651"/>
    </source>
</evidence>
<comment type="subcellular location">
    <subcellularLocation>
        <location evidence="2">Secreted</location>
    </subcellularLocation>
</comment>
<dbReference type="Pfam" id="PF00933">
    <property type="entry name" value="Glyco_hydro_3"/>
    <property type="match status" value="1"/>
</dbReference>
<dbReference type="Pfam" id="PF01641">
    <property type="entry name" value="SelR"/>
    <property type="match status" value="1"/>
</dbReference>
<dbReference type="InterPro" id="IPR002772">
    <property type="entry name" value="Glyco_hydro_3_C"/>
</dbReference>
<evidence type="ECO:0000256" key="2">
    <source>
        <dbReference type="ARBA" id="ARBA00004613"/>
    </source>
</evidence>
<evidence type="ECO:0000256" key="1">
    <source>
        <dbReference type="ARBA" id="ARBA00001947"/>
    </source>
</evidence>
<evidence type="ECO:0000256" key="3">
    <source>
        <dbReference type="ARBA" id="ARBA00004851"/>
    </source>
</evidence>
<dbReference type="GO" id="GO:0009044">
    <property type="term" value="F:xylan 1,4-beta-xylosidase activity"/>
    <property type="evidence" value="ECO:0007669"/>
    <property type="project" value="UniProtKB-EC"/>
</dbReference>
<dbReference type="GO" id="GO:0045493">
    <property type="term" value="P:xylan catabolic process"/>
    <property type="evidence" value="ECO:0007669"/>
    <property type="project" value="UniProtKB-UniPathway"/>
</dbReference>
<dbReference type="NCBIfam" id="TIGR00357">
    <property type="entry name" value="peptide-methionine (R)-S-oxide reductase MsrB"/>
    <property type="match status" value="1"/>
</dbReference>
<dbReference type="RefSeq" id="XP_024341044.1">
    <property type="nucleotide sequence ID" value="XM_024482361.1"/>
</dbReference>
<comment type="catalytic activity">
    <reaction evidence="15">
        <text>Hydrolysis of (1-&gt;4)-beta-D-xylans, to remove successive D-xylose residues from the non-reducing termini.</text>
        <dbReference type="EC" id="3.2.1.37"/>
    </reaction>
</comment>
<evidence type="ECO:0000256" key="16">
    <source>
        <dbReference type="ARBA" id="ARBA00026107"/>
    </source>
</evidence>
<evidence type="ECO:0000313" key="19">
    <source>
        <dbReference type="EMBL" id="OSX64250.1"/>
    </source>
</evidence>
<keyword evidence="10 19" id="KW-0378">Hydrolase</keyword>
<evidence type="ECO:0000256" key="12">
    <source>
        <dbReference type="ARBA" id="ARBA00023002"/>
    </source>
</evidence>
<keyword evidence="11" id="KW-0862">Zinc</keyword>
<organism evidence="19 20">
    <name type="scientific">Postia placenta MAD-698-R-SB12</name>
    <dbReference type="NCBI Taxonomy" id="670580"/>
    <lineage>
        <taxon>Eukaryota</taxon>
        <taxon>Fungi</taxon>
        <taxon>Dikarya</taxon>
        <taxon>Basidiomycota</taxon>
        <taxon>Agaricomycotina</taxon>
        <taxon>Agaricomycetes</taxon>
        <taxon>Polyporales</taxon>
        <taxon>Adustoporiaceae</taxon>
        <taxon>Rhodonia</taxon>
    </lineage>
</organism>
<keyword evidence="20" id="KW-1185">Reference proteome</keyword>
<dbReference type="GO" id="GO:0031222">
    <property type="term" value="P:arabinan catabolic process"/>
    <property type="evidence" value="ECO:0007669"/>
    <property type="project" value="TreeGrafter"/>
</dbReference>
<comment type="similarity">
    <text evidence="5">Belongs to the MsrB Met sulfoxide reductase family.</text>
</comment>
<keyword evidence="12" id="KW-0560">Oxidoreductase</keyword>
<dbReference type="Pfam" id="PF01915">
    <property type="entry name" value="Glyco_hydro_3_C"/>
    <property type="match status" value="1"/>
</dbReference>
<comment type="cofactor">
    <cofactor evidence="1">
        <name>Zn(2+)</name>
        <dbReference type="ChEBI" id="CHEBI:29105"/>
    </cofactor>
</comment>
<dbReference type="PROSITE" id="PS51790">
    <property type="entry name" value="MSRB"/>
    <property type="match status" value="1"/>
</dbReference>
<dbReference type="InterPro" id="IPR013783">
    <property type="entry name" value="Ig-like_fold"/>
</dbReference>
<dbReference type="InterPro" id="IPR002579">
    <property type="entry name" value="Met_Sox_Rdtase_MsrB_dom"/>
</dbReference>
<evidence type="ECO:0000313" key="20">
    <source>
        <dbReference type="Proteomes" id="UP000194127"/>
    </source>
</evidence>
<dbReference type="InterPro" id="IPR011057">
    <property type="entry name" value="Mss4-like_sf"/>
</dbReference>
<dbReference type="AlphaFoldDB" id="A0A1X6N6V9"/>
<dbReference type="GO" id="GO:0046556">
    <property type="term" value="F:alpha-L-arabinofuranosidase activity"/>
    <property type="evidence" value="ECO:0007669"/>
    <property type="project" value="TreeGrafter"/>
</dbReference>
<evidence type="ECO:0000256" key="14">
    <source>
        <dbReference type="ARBA" id="ARBA00023295"/>
    </source>
</evidence>
<keyword evidence="7" id="KW-0119">Carbohydrate metabolism</keyword>
<keyword evidence="9 17" id="KW-0732">Signal</keyword>
<dbReference type="STRING" id="670580.A0A1X6N6V9"/>
<dbReference type="Gene3D" id="2.60.40.10">
    <property type="entry name" value="Immunoglobulins"/>
    <property type="match status" value="1"/>
</dbReference>
<dbReference type="SUPFAM" id="SSF51316">
    <property type="entry name" value="Mss4-like"/>
    <property type="match status" value="1"/>
</dbReference>
<keyword evidence="6" id="KW-0964">Secreted</keyword>
<evidence type="ECO:0000256" key="8">
    <source>
        <dbReference type="ARBA" id="ARBA00022723"/>
    </source>
</evidence>
<dbReference type="Gene3D" id="2.170.150.20">
    <property type="entry name" value="Peptide methionine sulfoxide reductase"/>
    <property type="match status" value="1"/>
</dbReference>
<dbReference type="FunFam" id="3.40.50.1700:FF:000007">
    <property type="entry name" value="Exo-1,4-beta-xylosidase xlnD"/>
    <property type="match status" value="1"/>
</dbReference>
<dbReference type="FunFam" id="2.170.150.20:FF:000009">
    <property type="entry name" value="Peptide-methionine (R)-S-oxide reductase"/>
    <property type="match status" value="1"/>
</dbReference>
<feature type="chain" id="PRO_5010856751" description="xylan 1,4-beta-xylosidase" evidence="17">
    <location>
        <begin position="19"/>
        <end position="952"/>
    </location>
</feature>
<evidence type="ECO:0000256" key="9">
    <source>
        <dbReference type="ARBA" id="ARBA00022729"/>
    </source>
</evidence>
<dbReference type="EC" id="3.2.1.37" evidence="16"/>
<gene>
    <name evidence="19" type="ORF">POSPLADRAFT_1069652</name>
</gene>
<dbReference type="PANTHER" id="PTHR42721">
    <property type="entry name" value="SUGAR HYDROLASE-RELATED"/>
    <property type="match status" value="1"/>
</dbReference>
<dbReference type="InterPro" id="IPR036962">
    <property type="entry name" value="Glyco_hydro_3_N_sf"/>
</dbReference>
<evidence type="ECO:0000256" key="6">
    <source>
        <dbReference type="ARBA" id="ARBA00022525"/>
    </source>
</evidence>
<dbReference type="UniPathway" id="UPA00114"/>
<dbReference type="GeneID" id="36327311"/>
<dbReference type="SUPFAM" id="SSF51445">
    <property type="entry name" value="(Trans)glycosidases"/>
    <property type="match status" value="1"/>
</dbReference>
<sequence>MTVLLALSCLALAGQAFGAFPDCANGPLTTNTVCDTSATPLERATALISLFTLEEKINNTGNTAPGVPRLGLPAYQWWQEALHGVAESPGVIFAPSGEYSYATSFPQPILMGAAFDDALINHVATIVSTEARAFNNANRSGIDFWTPNINPFKDPRWGRGQETPGEDPFHLQSYVYNLITGLQGGLDPEYKRIVATCKHFAAYDLENWEGNVRYGFDALVSLQDLSEFYTRSFRTCARDANVGSFMCSYNAVNGVPSCANSYLLQDILRDHWGWTNEDQYITSDCDAIQNIYEPHYYTATRAETVADALNAGTDLDCGEYYPENLGAAYDQGLFTESTLNRALIRQYAALVKLGYFDPADIQPYRQIGWANVSTPEAEELAYTAAVEGITLLKNDGTLPLSPSIKTIALIGPWANATTQMQGNYYGVAPYLISPLMAAEELGFTVYYSAGPGVDDPTTSSFPAAFAAAEAADAIIYAGGIDITVEAEAMDRYTLDWPGVQPDFIDQLSLLGKPLIVLQFGGGQIDDSALLPNPGVNALVWGGYPGQSGGKAIMDIIVGNAAPAGRLPITQYPLDYVYQVAMTDMSLRPSPTNPGRTYMWYTGTPIVEFGFGLHYTTFTASLSQPSAPSYDIATLVSLCSGVAHPDLCPFASYTANVTNTGSSVTSDFVSLLFLAGEHGPAPYPNKVLVAYDRLHAIAPLASQTTTLNLTLGSLSRVDDYGNTILYPGEYTLIFDVDAKSTRRFLTTGPNRNNARPLRGGDNGYEVMRLSPTFIIPFLAPLRATQHSPLNRLASTLPTSVTAAVQVKLRYFHYSRPAMSGPSKTKNDTEWKAILSPEQFRILRQKGTEPAGSGKYENFKGEGIFACAGCGTPLYKSTTKFDSGCGWPAFFDAIPGAVNRHEDRSFGMTRTEITCTACGGHLGHVFKGEGYKTPTDERHCVNSISLNFVDEPKA</sequence>
<keyword evidence="14" id="KW-0326">Glycosidase</keyword>
<dbReference type="Gene3D" id="3.40.50.1700">
    <property type="entry name" value="Glycoside hydrolase family 3 C-terminal domain"/>
    <property type="match status" value="1"/>
</dbReference>
<proteinExistence type="inferred from homology"/>
<dbReference type="GO" id="GO:0046872">
    <property type="term" value="F:metal ion binding"/>
    <property type="evidence" value="ECO:0007669"/>
    <property type="project" value="UniProtKB-KW"/>
</dbReference>
<dbReference type="Proteomes" id="UP000194127">
    <property type="component" value="Unassembled WGS sequence"/>
</dbReference>
<evidence type="ECO:0000256" key="10">
    <source>
        <dbReference type="ARBA" id="ARBA00022801"/>
    </source>
</evidence>
<keyword evidence="13" id="KW-0325">Glycoprotein</keyword>
<dbReference type="GO" id="GO:0033743">
    <property type="term" value="F:peptide-methionine (R)-S-oxide reductase activity"/>
    <property type="evidence" value="ECO:0007669"/>
    <property type="project" value="InterPro"/>
</dbReference>
<evidence type="ECO:0000256" key="4">
    <source>
        <dbReference type="ARBA" id="ARBA00005336"/>
    </source>
</evidence>
<name>A0A1X6N6V9_9APHY</name>
<evidence type="ECO:0000256" key="13">
    <source>
        <dbReference type="ARBA" id="ARBA00023180"/>
    </source>
</evidence>
<dbReference type="SUPFAM" id="SSF52279">
    <property type="entry name" value="Beta-D-glucan exohydrolase, C-terminal domain"/>
    <property type="match status" value="1"/>
</dbReference>
<dbReference type="SMART" id="SM01217">
    <property type="entry name" value="Fn3_like"/>
    <property type="match status" value="1"/>
</dbReference>
<keyword evidence="7" id="KW-0624">Polysaccharide degradation</keyword>
<evidence type="ECO:0000256" key="15">
    <source>
        <dbReference type="ARBA" id="ARBA00024574"/>
    </source>
</evidence>
<comment type="pathway">
    <text evidence="3">Glycan degradation; xylan degradation.</text>
</comment>
<dbReference type="PANTHER" id="PTHR42721:SF3">
    <property type="entry name" value="BETA-D-XYLOSIDASE 5-RELATED"/>
    <property type="match status" value="1"/>
</dbReference>
<dbReference type="FunFam" id="3.20.20.300:FF:000013">
    <property type="entry name" value="Probable exo-1,4-beta-xylosidase xlnD"/>
    <property type="match status" value="1"/>
</dbReference>
<dbReference type="InterPro" id="IPR017853">
    <property type="entry name" value="GH"/>
</dbReference>
<evidence type="ECO:0000256" key="17">
    <source>
        <dbReference type="SAM" id="SignalP"/>
    </source>
</evidence>
<accession>A0A1X6N6V9</accession>
<dbReference type="GO" id="GO:0005576">
    <property type="term" value="C:extracellular region"/>
    <property type="evidence" value="ECO:0007669"/>
    <property type="project" value="UniProtKB-SubCell"/>
</dbReference>
<keyword evidence="8" id="KW-0479">Metal-binding</keyword>
<evidence type="ECO:0000259" key="18">
    <source>
        <dbReference type="PROSITE" id="PS51790"/>
    </source>
</evidence>
<dbReference type="OrthoDB" id="47059at2759"/>